<dbReference type="Pfam" id="PF02371">
    <property type="entry name" value="Transposase_20"/>
    <property type="match status" value="1"/>
</dbReference>
<keyword evidence="1" id="KW-0175">Coiled coil</keyword>
<comment type="caution">
    <text evidence="4">The sequence shown here is derived from an EMBL/GenBank/DDBJ whole genome shotgun (WGS) entry which is preliminary data.</text>
</comment>
<dbReference type="Pfam" id="PF01548">
    <property type="entry name" value="DEDD_Tnp_IS110"/>
    <property type="match status" value="1"/>
</dbReference>
<feature type="coiled-coil region" evidence="1">
    <location>
        <begin position="181"/>
        <end position="208"/>
    </location>
</feature>
<organism evidence="4 5">
    <name type="scientific">Zhongshania guokunii</name>
    <dbReference type="NCBI Taxonomy" id="641783"/>
    <lineage>
        <taxon>Bacteria</taxon>
        <taxon>Pseudomonadati</taxon>
        <taxon>Pseudomonadota</taxon>
        <taxon>Gammaproteobacteria</taxon>
        <taxon>Cellvibrionales</taxon>
        <taxon>Spongiibacteraceae</taxon>
        <taxon>Zhongshania</taxon>
    </lineage>
</organism>
<evidence type="ECO:0000313" key="4">
    <source>
        <dbReference type="EMBL" id="MEX1668208.1"/>
    </source>
</evidence>
<proteinExistence type="predicted"/>
<dbReference type="PANTHER" id="PTHR33055:SF3">
    <property type="entry name" value="PUTATIVE TRANSPOSASE FOR IS117-RELATED"/>
    <property type="match status" value="1"/>
</dbReference>
<dbReference type="PANTHER" id="PTHR33055">
    <property type="entry name" value="TRANSPOSASE FOR INSERTION SEQUENCE ELEMENT IS1111A"/>
    <property type="match status" value="1"/>
</dbReference>
<evidence type="ECO:0000256" key="1">
    <source>
        <dbReference type="SAM" id="Coils"/>
    </source>
</evidence>
<accession>A0ABV3U303</accession>
<keyword evidence="5" id="KW-1185">Reference proteome</keyword>
<feature type="domain" description="Transposase IS110-like N-terminal" evidence="2">
    <location>
        <begin position="7"/>
        <end position="147"/>
    </location>
</feature>
<feature type="domain" description="Transposase IS116/IS110/IS902 C-terminal" evidence="3">
    <location>
        <begin position="212"/>
        <end position="293"/>
    </location>
</feature>
<gene>
    <name evidence="4" type="ORF">AB4876_04745</name>
</gene>
<dbReference type="EMBL" id="JBFRYA010000003">
    <property type="protein sequence ID" value="MEX1668208.1"/>
    <property type="molecule type" value="Genomic_DNA"/>
</dbReference>
<dbReference type="NCBIfam" id="NF033542">
    <property type="entry name" value="transpos_IS110"/>
    <property type="match status" value="1"/>
</dbReference>
<reference evidence="4 5" key="1">
    <citation type="journal article" date="2011" name="Int. J. Syst. Evol. Microbiol.">
        <title>Zhongshania antarctica gen. nov., sp. nov. and Zhongshania guokunii sp. nov., gammaproteobacteria respectively isolated from coastal attached (fast) ice and surface seawater of the Antarctic.</title>
        <authorList>
            <person name="Li H.J."/>
            <person name="Zhang X.Y."/>
            <person name="Chen C.X."/>
            <person name="Zhang Y.J."/>
            <person name="Gao Z.M."/>
            <person name="Yu Y."/>
            <person name="Chen X.L."/>
            <person name="Chen B."/>
            <person name="Zhang Y.Z."/>
        </authorList>
    </citation>
    <scope>NUCLEOTIDE SEQUENCE [LARGE SCALE GENOMIC DNA]</scope>
    <source>
        <strain evidence="4 5">ZS6-22T</strain>
    </source>
</reference>
<sequence length="343" mass="38888">MNTVAVVGIDLAKQVFQIHFADEFGNKLLNKQVRRSKLLSALNQLPPCLVGMEACGSSHYWAREIRALGHEVKLMAPQYVKAYVKTNKNDSADAEAIAEAVTRLGMRFVDIKNADQQSVLLLHREREGLTRERTSLINRIRGTLSEFGVIIPKGPNKLKVWFRDEYSRHEAALPSILQRHTQRLLQRLRSLEGSIAALDEEIDAESQSDEACRRLEEVPGIGRLTASALRASVGNARSFKNGREFAAWLGLVPRQYSSGGKQRLLGISKRGDAYLRRMLIHGARAVLRHMNPKRSVTPWLDSLSRRRHRNVVIVALANKLARIAWALLFHQRRYEEQYLVTAM</sequence>
<dbReference type="InterPro" id="IPR002525">
    <property type="entry name" value="Transp_IS110-like_N"/>
</dbReference>
<evidence type="ECO:0000259" key="3">
    <source>
        <dbReference type="Pfam" id="PF02371"/>
    </source>
</evidence>
<evidence type="ECO:0000313" key="5">
    <source>
        <dbReference type="Proteomes" id="UP001557485"/>
    </source>
</evidence>
<dbReference type="InterPro" id="IPR047650">
    <property type="entry name" value="Transpos_IS110"/>
</dbReference>
<dbReference type="RefSeq" id="WP_368380501.1">
    <property type="nucleotide sequence ID" value="NZ_JBFRYA010000003.1"/>
</dbReference>
<name>A0ABV3U303_9GAMM</name>
<evidence type="ECO:0000259" key="2">
    <source>
        <dbReference type="Pfam" id="PF01548"/>
    </source>
</evidence>
<dbReference type="Proteomes" id="UP001557485">
    <property type="component" value="Unassembled WGS sequence"/>
</dbReference>
<protein>
    <submittedName>
        <fullName evidence="4">IS110 family transposase</fullName>
    </submittedName>
</protein>
<dbReference type="InterPro" id="IPR003346">
    <property type="entry name" value="Transposase_20"/>
</dbReference>